<reference evidence="1" key="1">
    <citation type="submission" date="2020-02" db="EMBL/GenBank/DDBJ databases">
        <authorList>
            <person name="Meier V. D."/>
        </authorList>
    </citation>
    <scope>NUCLEOTIDE SEQUENCE</scope>
    <source>
        <strain evidence="1">AVDCRST_MAG22</strain>
    </source>
</reference>
<sequence>GSPGLPEARRCLPGVRLRERAGLGGGCLPARRGRESLHVRPLPGTLPRV</sequence>
<feature type="non-terminal residue" evidence="1">
    <location>
        <position position="1"/>
    </location>
</feature>
<dbReference type="AlphaFoldDB" id="A0A6J4QFK0"/>
<gene>
    <name evidence="1" type="ORF">AVDCRST_MAG22-3686</name>
</gene>
<accession>A0A6J4QFK0</accession>
<evidence type="ECO:0000313" key="1">
    <source>
        <dbReference type="EMBL" id="CAA9436147.1"/>
    </source>
</evidence>
<organism evidence="1">
    <name type="scientific">uncultured Rubrobacteraceae bacterium</name>
    <dbReference type="NCBI Taxonomy" id="349277"/>
    <lineage>
        <taxon>Bacteria</taxon>
        <taxon>Bacillati</taxon>
        <taxon>Actinomycetota</taxon>
        <taxon>Rubrobacteria</taxon>
        <taxon>Rubrobacterales</taxon>
        <taxon>Rubrobacteraceae</taxon>
        <taxon>environmental samples</taxon>
    </lineage>
</organism>
<proteinExistence type="predicted"/>
<feature type="non-terminal residue" evidence="1">
    <location>
        <position position="49"/>
    </location>
</feature>
<dbReference type="EMBL" id="CADCUV010000178">
    <property type="protein sequence ID" value="CAA9436147.1"/>
    <property type="molecule type" value="Genomic_DNA"/>
</dbReference>
<name>A0A6J4QFK0_9ACTN</name>
<protein>
    <submittedName>
        <fullName evidence="1">Uncharacterized protein</fullName>
    </submittedName>
</protein>